<feature type="compositionally biased region" description="Low complexity" evidence="2">
    <location>
        <begin position="702"/>
        <end position="725"/>
    </location>
</feature>
<proteinExistence type="inferred from homology"/>
<feature type="region of interest" description="Disordered" evidence="2">
    <location>
        <begin position="177"/>
        <end position="236"/>
    </location>
</feature>
<keyword evidence="1" id="KW-0653">Protein transport</keyword>
<dbReference type="InterPro" id="IPR048630">
    <property type="entry name" value="Sec8_M"/>
</dbReference>
<keyword evidence="1" id="KW-0268">Exocytosis</keyword>
<dbReference type="Proteomes" id="UP001342314">
    <property type="component" value="Unassembled WGS sequence"/>
</dbReference>
<dbReference type="InterPro" id="IPR039682">
    <property type="entry name" value="Sec8/EXOC4"/>
</dbReference>
<evidence type="ECO:0000259" key="3">
    <source>
        <dbReference type="Pfam" id="PF20652"/>
    </source>
</evidence>
<feature type="region of interest" description="Disordered" evidence="2">
    <location>
        <begin position="684"/>
        <end position="725"/>
    </location>
</feature>
<dbReference type="Pfam" id="PF20652">
    <property type="entry name" value="Sec8_C"/>
    <property type="match status" value="1"/>
</dbReference>
<dbReference type="GO" id="GO:0006612">
    <property type="term" value="P:protein targeting to membrane"/>
    <property type="evidence" value="ECO:0007669"/>
    <property type="project" value="UniProtKB-UniRule"/>
</dbReference>
<keyword evidence="5" id="KW-1185">Reference proteome</keyword>
<evidence type="ECO:0000313" key="4">
    <source>
        <dbReference type="EMBL" id="GJN89483.1"/>
    </source>
</evidence>
<feature type="region of interest" description="Disordered" evidence="2">
    <location>
        <begin position="296"/>
        <end position="324"/>
    </location>
</feature>
<dbReference type="PANTHER" id="PTHR14146:SF0">
    <property type="entry name" value="EXOCYST COMPLEX COMPONENT 4"/>
    <property type="match status" value="1"/>
</dbReference>
<dbReference type="GO" id="GO:0000145">
    <property type="term" value="C:exocyst"/>
    <property type="evidence" value="ECO:0007669"/>
    <property type="project" value="UniProtKB-UniRule"/>
</dbReference>
<gene>
    <name evidence="4" type="ORF">Rhopal_002469-T1</name>
</gene>
<organism evidence="4 5">
    <name type="scientific">Rhodotorula paludigena</name>
    <dbReference type="NCBI Taxonomy" id="86838"/>
    <lineage>
        <taxon>Eukaryota</taxon>
        <taxon>Fungi</taxon>
        <taxon>Dikarya</taxon>
        <taxon>Basidiomycota</taxon>
        <taxon>Pucciniomycotina</taxon>
        <taxon>Microbotryomycetes</taxon>
        <taxon>Sporidiobolales</taxon>
        <taxon>Sporidiobolaceae</taxon>
        <taxon>Rhodotorula</taxon>
    </lineage>
</organism>
<evidence type="ECO:0000256" key="1">
    <source>
        <dbReference type="RuleBase" id="RU367079"/>
    </source>
</evidence>
<dbReference type="GO" id="GO:0090522">
    <property type="term" value="P:vesicle tethering involved in exocytosis"/>
    <property type="evidence" value="ECO:0007669"/>
    <property type="project" value="UniProtKB-UniRule"/>
</dbReference>
<feature type="domain" description="Exocyst complex component Sec8 middle helical bundle" evidence="3">
    <location>
        <begin position="635"/>
        <end position="963"/>
    </location>
</feature>
<feature type="compositionally biased region" description="Low complexity" evidence="2">
    <location>
        <begin position="93"/>
        <end position="108"/>
    </location>
</feature>
<feature type="region of interest" description="Disordered" evidence="2">
    <location>
        <begin position="1439"/>
        <end position="1462"/>
    </location>
</feature>
<feature type="compositionally biased region" description="Basic residues" evidence="2">
    <location>
        <begin position="623"/>
        <end position="632"/>
    </location>
</feature>
<keyword evidence="1" id="KW-0813">Transport</keyword>
<dbReference type="PANTHER" id="PTHR14146">
    <property type="entry name" value="EXOCYST COMPLEX COMPONENT 4"/>
    <property type="match status" value="1"/>
</dbReference>
<feature type="compositionally biased region" description="Polar residues" evidence="2">
    <location>
        <begin position="1218"/>
        <end position="1228"/>
    </location>
</feature>
<dbReference type="GO" id="GO:0015031">
    <property type="term" value="P:protein transport"/>
    <property type="evidence" value="ECO:0007669"/>
    <property type="project" value="UniProtKB-KW"/>
</dbReference>
<comment type="similarity">
    <text evidence="1">Belongs to the SEC8 family.</text>
</comment>
<dbReference type="GO" id="GO:0006893">
    <property type="term" value="P:Golgi to plasma membrane transport"/>
    <property type="evidence" value="ECO:0007669"/>
    <property type="project" value="TreeGrafter"/>
</dbReference>
<sequence>MYSDQTPPPTRPERSMRRPAGSGATPSPATLGGSDSGRFPGPQSFPSSSRAPGGPSLPRIQADGGGGGGAADESGAGKNQRMMDQLRATGHMSPSSPSLSPNPANGASTGPFGASRLSPTAGAASGGRPFDHQYDDASSTSSSRAGSPEPGRDDGADSPSLVVPSALSDALSAFSSAGARRADGRRGGLADQGFDVPSTRRGGAASGSSSPELDLKGPNATKSGKVALNPHEYPDTPAFREVDEVLRLVRDEWPALVRGTSLAGQLDIGADDDDDARAAAAAAQADFDPVSLALHLLEPGGGDATSNPRRPSLAPSNGGTGRQSLSSFLRLKQQLDDAIRSTLSPALNPSSSANPYRAYETAVTTHNATLQALTSAQKVIGGMRTGLGGTREKLEGKGREGLAGMYARMGMLEEMGAVLDEIDSLLRLPPSLEALLAEKRFLSAVVLLVRSVKALHKPELLEIGALADLRAWAVAQEGVVLEILIEELHNHLYLKSFYTDVRWKSYTRGQTTLPIVDFGDDADAPSSLATSRDTNSLLPGHLSGRSTARLPRLSKLQRFLQNLALKPTGADPTLDEVVEELLLDPHEAAEQDDALGLGSISLGAGDGASALDGANGAGVRGAGGKKGRRREPRRNPEVDSFAYIEMLMESLAALGKLGYALDAVGQRVQGEMFALVESTVEEVEERNDSSKPFANTAGAARPTSSLYNPPSPNPNSTSSSTFVPPYPSSSSASASAAVAAAGTSGSWATDGVASLLRLSASETNTLASSVETLRDLFWTLYSKLDAVLQGFRVAYEVAGRIAERRDFKDASVVKTSSGNLLFSLLDVWKPVQQEVRALLHDYLTDDESGTVSARNPIVSVNEVLRFPRPRDGSKQIFKFSDSDLQGSHAYIKKHENSLNAAIKAAVPGLITDGGPSTTTTSALIVASTDPSAAAGRSTGLNGTHKALVPADAFNVSVLFGPTLAFLQRVKEIMPGGLMGDDETNASTGFGGFLDEFVLRTFLPQLEEKVASVFHQAVGGIDAFQEDPNFRRVSRVPIVRSVSNLMLLISSLCSMLRATPFHRENYSQLIVSVIHQFYQRCFERFKDLAARESSDANGSNATATVIGPLKMAATWADMPELHACLTELRGVPPNDPLKLRELLQRETRIELERKRNSTVKDDDLISPSKKIWALATLYSSLDWFIHHVSSLKSAEGVAAAPSNGFGAFAGRHPRESGVSFASSTDTSMSVGEKDGDEEEGREPDRPEGFALPLTKEMTRPFEELLKSYRQLANMVLFTLRLELRLRTMHHLDKATRDGAYQLAEDIQEPDPSVVDLNSDLAECDEIAAGTLAEAERKYIFEGLSLLMDQLLVHNARYIRLANQFGQAKMLRNILALQQNLKNLGDTPLDVDFERSRKFWDLFAAGPKAMLELVRQGRAQYDFDDLKALLNLQCGIDQSGKDGGAATAPSGPNGADGVPLSGGGDRGRRLYNEYLIELFSLDPTGGMADE</sequence>
<feature type="compositionally biased region" description="Pro residues" evidence="2">
    <location>
        <begin position="1"/>
        <end position="10"/>
    </location>
</feature>
<evidence type="ECO:0000313" key="5">
    <source>
        <dbReference type="Proteomes" id="UP001342314"/>
    </source>
</evidence>
<comment type="function">
    <text evidence="1">Component of the exocyst complex involved in the docking of exocytic vesicles with fusion sites on the plasma membrane.</text>
</comment>
<evidence type="ECO:0000256" key="2">
    <source>
        <dbReference type="SAM" id="MobiDB-lite"/>
    </source>
</evidence>
<feature type="region of interest" description="Disordered" evidence="2">
    <location>
        <begin position="611"/>
        <end position="634"/>
    </location>
</feature>
<feature type="region of interest" description="Disordered" evidence="2">
    <location>
        <begin position="1"/>
        <end position="164"/>
    </location>
</feature>
<name>A0AAV5GLE0_9BASI</name>
<comment type="caution">
    <text evidence="4">The sequence shown here is derived from an EMBL/GenBank/DDBJ whole genome shotgun (WGS) entry which is preliminary data.</text>
</comment>
<reference evidence="4 5" key="1">
    <citation type="submission" date="2021-12" db="EMBL/GenBank/DDBJ databases">
        <title>High titer production of polyol ester of fatty acids by Rhodotorula paludigena BS15 towards product separation-free biomass refinery.</title>
        <authorList>
            <person name="Mano J."/>
            <person name="Ono H."/>
            <person name="Tanaka T."/>
            <person name="Naito K."/>
            <person name="Sushida H."/>
            <person name="Ike M."/>
            <person name="Tokuyasu K."/>
            <person name="Kitaoka M."/>
        </authorList>
    </citation>
    <scope>NUCLEOTIDE SEQUENCE [LARGE SCALE GENOMIC DNA]</scope>
    <source>
        <strain evidence="4 5">BS15</strain>
    </source>
</reference>
<dbReference type="EMBL" id="BQKY01000005">
    <property type="protein sequence ID" value="GJN89483.1"/>
    <property type="molecule type" value="Genomic_DNA"/>
</dbReference>
<accession>A0AAV5GLE0</accession>
<feature type="compositionally biased region" description="Polar residues" evidence="2">
    <location>
        <begin position="304"/>
        <end position="324"/>
    </location>
</feature>
<feature type="region of interest" description="Disordered" evidence="2">
    <location>
        <begin position="1215"/>
        <end position="1251"/>
    </location>
</feature>
<protein>
    <recommendedName>
        <fullName evidence="1">Exocyst complex component Sec8</fullName>
    </recommendedName>
</protein>